<evidence type="ECO:0000313" key="1">
    <source>
        <dbReference type="EMBL" id="CAD7634295.1"/>
    </source>
</evidence>
<proteinExistence type="predicted"/>
<dbReference type="EMBL" id="CAJPIZ010014355">
    <property type="protein sequence ID" value="CAG2114725.1"/>
    <property type="molecule type" value="Genomic_DNA"/>
</dbReference>
<evidence type="ECO:0000313" key="2">
    <source>
        <dbReference type="Proteomes" id="UP000759131"/>
    </source>
</evidence>
<name>A0A7R9L3T3_9ACAR</name>
<dbReference type="Proteomes" id="UP000759131">
    <property type="component" value="Unassembled WGS sequence"/>
</dbReference>
<keyword evidence="2" id="KW-1185">Reference proteome</keyword>
<sequence>IVNTTIGCPLFSGPQQKWPPSVYLNSPWSVVPRILFIMGFNGKITTFISNISKTGCRRKLGLPYLGTTDQGLFKYTLRGLFRCGPHSKVVPNNQTHDLVKKVMLKALPSHLLTSSAIYYTSFLFAERVYNATKTTKATKKHRNSKREDRSIGFGFLAQVLVYRLEL</sequence>
<protein>
    <submittedName>
        <fullName evidence="1">Uncharacterized protein</fullName>
    </submittedName>
</protein>
<dbReference type="EMBL" id="OC868930">
    <property type="protein sequence ID" value="CAD7634295.1"/>
    <property type="molecule type" value="Genomic_DNA"/>
</dbReference>
<dbReference type="AlphaFoldDB" id="A0A7R9L3T3"/>
<organism evidence="1">
    <name type="scientific">Medioppia subpectinata</name>
    <dbReference type="NCBI Taxonomy" id="1979941"/>
    <lineage>
        <taxon>Eukaryota</taxon>
        <taxon>Metazoa</taxon>
        <taxon>Ecdysozoa</taxon>
        <taxon>Arthropoda</taxon>
        <taxon>Chelicerata</taxon>
        <taxon>Arachnida</taxon>
        <taxon>Acari</taxon>
        <taxon>Acariformes</taxon>
        <taxon>Sarcoptiformes</taxon>
        <taxon>Oribatida</taxon>
        <taxon>Brachypylina</taxon>
        <taxon>Oppioidea</taxon>
        <taxon>Oppiidae</taxon>
        <taxon>Medioppia</taxon>
    </lineage>
</organism>
<reference evidence="1" key="1">
    <citation type="submission" date="2020-11" db="EMBL/GenBank/DDBJ databases">
        <authorList>
            <person name="Tran Van P."/>
        </authorList>
    </citation>
    <scope>NUCLEOTIDE SEQUENCE</scope>
</reference>
<gene>
    <name evidence="1" type="ORF">OSB1V03_LOCUS14691</name>
</gene>
<feature type="non-terminal residue" evidence="1">
    <location>
        <position position="1"/>
    </location>
</feature>
<accession>A0A7R9L3T3</accession>